<evidence type="ECO:0000259" key="2">
    <source>
        <dbReference type="Pfam" id="PF04389"/>
    </source>
</evidence>
<dbReference type="GO" id="GO:0008235">
    <property type="term" value="F:metalloexopeptidase activity"/>
    <property type="evidence" value="ECO:0007669"/>
    <property type="project" value="InterPro"/>
</dbReference>
<dbReference type="Pfam" id="PF04389">
    <property type="entry name" value="Peptidase_M28"/>
    <property type="match status" value="1"/>
</dbReference>
<dbReference type="GO" id="GO:0004180">
    <property type="term" value="F:carboxypeptidase activity"/>
    <property type="evidence" value="ECO:0007669"/>
    <property type="project" value="UniProtKB-KW"/>
</dbReference>
<organism evidence="3 4">
    <name type="scientific">Granulicella pectinivorans</name>
    <dbReference type="NCBI Taxonomy" id="474950"/>
    <lineage>
        <taxon>Bacteria</taxon>
        <taxon>Pseudomonadati</taxon>
        <taxon>Acidobacteriota</taxon>
        <taxon>Terriglobia</taxon>
        <taxon>Terriglobales</taxon>
        <taxon>Acidobacteriaceae</taxon>
        <taxon>Granulicella</taxon>
    </lineage>
</organism>
<protein>
    <submittedName>
        <fullName evidence="3">Zn-dependent amino-or carboxypeptidase, M28 family</fullName>
    </submittedName>
</protein>
<proteinExistence type="predicted"/>
<accession>A0A1I6ME39</accession>
<feature type="signal peptide" evidence="1">
    <location>
        <begin position="1"/>
        <end position="20"/>
    </location>
</feature>
<dbReference type="AlphaFoldDB" id="A0A1I6ME39"/>
<dbReference type="STRING" id="474950.SAMN05421771_2412"/>
<evidence type="ECO:0000256" key="1">
    <source>
        <dbReference type="SAM" id="SignalP"/>
    </source>
</evidence>
<dbReference type="Gene3D" id="3.40.630.10">
    <property type="entry name" value="Zn peptidases"/>
    <property type="match status" value="2"/>
</dbReference>
<evidence type="ECO:0000313" key="3">
    <source>
        <dbReference type="EMBL" id="SFS13872.1"/>
    </source>
</evidence>
<dbReference type="OrthoDB" id="9778250at2"/>
<dbReference type="PANTHER" id="PTHR12147:SF26">
    <property type="entry name" value="PEPTIDASE M28 DOMAIN-CONTAINING PROTEIN"/>
    <property type="match status" value="1"/>
</dbReference>
<evidence type="ECO:0000313" key="4">
    <source>
        <dbReference type="Proteomes" id="UP000199024"/>
    </source>
</evidence>
<reference evidence="3 4" key="1">
    <citation type="submission" date="2016-10" db="EMBL/GenBank/DDBJ databases">
        <authorList>
            <person name="de Groot N.N."/>
        </authorList>
    </citation>
    <scope>NUCLEOTIDE SEQUENCE [LARGE SCALE GENOMIC DNA]</scope>
    <source>
        <strain evidence="3 4">DSM 21001</strain>
    </source>
</reference>
<keyword evidence="1" id="KW-0732">Signal</keyword>
<keyword evidence="3" id="KW-0378">Hydrolase</keyword>
<feature type="chain" id="PRO_5011505195" evidence="1">
    <location>
        <begin position="21"/>
        <end position="556"/>
    </location>
</feature>
<dbReference type="InterPro" id="IPR007484">
    <property type="entry name" value="Peptidase_M28"/>
</dbReference>
<dbReference type="GO" id="GO:0006508">
    <property type="term" value="P:proteolysis"/>
    <property type="evidence" value="ECO:0007669"/>
    <property type="project" value="InterPro"/>
</dbReference>
<dbReference type="RefSeq" id="WP_089839355.1">
    <property type="nucleotide sequence ID" value="NZ_FOZL01000001.1"/>
</dbReference>
<keyword evidence="3" id="KW-0121">Carboxypeptidase</keyword>
<sequence length="556" mass="59762">MQRIQFLACASACVFATTLAGSAQHPVGASYDPGIRAETAESKLQEQAAEDAWLAHLQVLASDDLQGRRTGTPEFLRAVEYVESRFKAIGLKPAGTEGFRQSVGFRTIAADNEHSTFELFPANGPSKVLKPGSDVTLSPHVEGATPVAAAAVFAGYGFAVPALGFDDLKGLDLRGKIAVVLAGSPPSIHGPLKAYYRTAAERWKGLKAAGAVGIITISEPRRLNGNAGAAPRAAFEAGPQVVLSDPGVDSLLGLHLSATLTSEHAQELFEGSGHSIQELFSLAEEGTPLPRFPLTVSIHAATIVHEVANVESPNVVALLEGSDPKLKHEFLVLSAHLDHLGVGRAVNGDSIYNGAMDNAAGIASLVETAKSLAKGPRPKRSVIFLALTGEEEGELGSQFYARYPTVMRSKIIADLNMDMYLPLFPLRFLEVQGLGESTLGNDARAAAQRNDIEVQFDKQPDENRFIRSDQASFVKYGIPALAFKFGWLPDTPEQKAFNEWIKTRYHHADDDLKQPIDKAAAVHFDRVLLALALRVANAPTKPAWYPESFFSTIPRS</sequence>
<dbReference type="PANTHER" id="PTHR12147">
    <property type="entry name" value="METALLOPEPTIDASE M28 FAMILY MEMBER"/>
    <property type="match status" value="1"/>
</dbReference>
<feature type="domain" description="Peptidase M28" evidence="2">
    <location>
        <begin position="314"/>
        <end position="531"/>
    </location>
</feature>
<keyword evidence="4" id="KW-1185">Reference proteome</keyword>
<dbReference type="SUPFAM" id="SSF52025">
    <property type="entry name" value="PA domain"/>
    <property type="match status" value="1"/>
</dbReference>
<dbReference type="InterPro" id="IPR045175">
    <property type="entry name" value="M28_fam"/>
</dbReference>
<dbReference type="Gene3D" id="3.50.30.30">
    <property type="match status" value="1"/>
</dbReference>
<dbReference type="EMBL" id="FOZL01000001">
    <property type="protein sequence ID" value="SFS13872.1"/>
    <property type="molecule type" value="Genomic_DNA"/>
</dbReference>
<dbReference type="InterPro" id="IPR046450">
    <property type="entry name" value="PA_dom_sf"/>
</dbReference>
<dbReference type="SUPFAM" id="SSF53187">
    <property type="entry name" value="Zn-dependent exopeptidases"/>
    <property type="match status" value="1"/>
</dbReference>
<name>A0A1I6ME39_9BACT</name>
<keyword evidence="3" id="KW-0645">Protease</keyword>
<gene>
    <name evidence="3" type="ORF">SAMN05421771_2412</name>
</gene>
<dbReference type="Proteomes" id="UP000199024">
    <property type="component" value="Unassembled WGS sequence"/>
</dbReference>